<dbReference type="Pfam" id="PF12966">
    <property type="entry name" value="AtpR"/>
    <property type="match status" value="1"/>
</dbReference>
<dbReference type="EMBL" id="AWWI01000066">
    <property type="protein sequence ID" value="PIL20121.1"/>
    <property type="molecule type" value="Genomic_DNA"/>
</dbReference>
<evidence type="ECO:0000256" key="1">
    <source>
        <dbReference type="SAM" id="Phobius"/>
    </source>
</evidence>
<dbReference type="Proteomes" id="UP000231259">
    <property type="component" value="Unassembled WGS sequence"/>
</dbReference>
<dbReference type="AlphaFoldDB" id="A0A2G8RFE8"/>
<name>A0A2G8RFE8_9RHOB</name>
<protein>
    <recommendedName>
        <fullName evidence="4">N-ATPase, AtpR subunit</fullName>
    </recommendedName>
</protein>
<keyword evidence="1" id="KW-1133">Transmembrane helix</keyword>
<comment type="caution">
    <text evidence="2">The sequence shown here is derived from an EMBL/GenBank/DDBJ whole genome shotgun (WGS) entry which is preliminary data.</text>
</comment>
<gene>
    <name evidence="2" type="ORF">P775_10660</name>
</gene>
<feature type="transmembrane region" description="Helical" evidence="1">
    <location>
        <begin position="44"/>
        <end position="64"/>
    </location>
</feature>
<evidence type="ECO:0008006" key="4">
    <source>
        <dbReference type="Google" id="ProtNLM"/>
    </source>
</evidence>
<proteinExistence type="predicted"/>
<evidence type="ECO:0000313" key="2">
    <source>
        <dbReference type="EMBL" id="PIL20121.1"/>
    </source>
</evidence>
<reference evidence="2 3" key="1">
    <citation type="submission" date="2013-09" db="EMBL/GenBank/DDBJ databases">
        <title>Genome sequencing of Phaeobacter antarcticus sp. nov. SM1211.</title>
        <authorList>
            <person name="Zhang X.-Y."/>
            <person name="Liu C."/>
            <person name="Chen X.-L."/>
            <person name="Xie B.-B."/>
            <person name="Qin Q.-L."/>
            <person name="Rong J.-C."/>
            <person name="Zhang Y.-Z."/>
        </authorList>
    </citation>
    <scope>NUCLEOTIDE SEQUENCE [LARGE SCALE GENOMIC DNA]</scope>
    <source>
        <strain evidence="2 3">SM1211</strain>
    </source>
</reference>
<organism evidence="2 3">
    <name type="scientific">Puniceibacterium antarcticum</name>
    <dbReference type="NCBI Taxonomy" id="1206336"/>
    <lineage>
        <taxon>Bacteria</taxon>
        <taxon>Pseudomonadati</taxon>
        <taxon>Pseudomonadota</taxon>
        <taxon>Alphaproteobacteria</taxon>
        <taxon>Rhodobacterales</taxon>
        <taxon>Paracoccaceae</taxon>
        <taxon>Puniceibacterium</taxon>
    </lineage>
</organism>
<sequence length="95" mass="9912">MDLSTLPPQLTLPACFIGGILLGYGYFRALRLTANLIVSQGHPLLGLALTIGRLAFLCAGFYVAVQAGGFALLTALGGVICAKALMLRQYRGDAA</sequence>
<evidence type="ECO:0000313" key="3">
    <source>
        <dbReference type="Proteomes" id="UP000231259"/>
    </source>
</evidence>
<accession>A0A2G8RFE8</accession>
<keyword evidence="1" id="KW-0812">Transmembrane</keyword>
<dbReference type="InterPro" id="IPR017581">
    <property type="entry name" value="AtpR-like"/>
</dbReference>
<keyword evidence="3" id="KW-1185">Reference proteome</keyword>
<feature type="transmembrane region" description="Helical" evidence="1">
    <location>
        <begin position="70"/>
        <end position="87"/>
    </location>
</feature>
<feature type="transmembrane region" description="Helical" evidence="1">
    <location>
        <begin position="6"/>
        <end position="24"/>
    </location>
</feature>
<keyword evidence="1" id="KW-0472">Membrane</keyword>